<feature type="region of interest" description="Disordered" evidence="1">
    <location>
        <begin position="140"/>
        <end position="183"/>
    </location>
</feature>
<keyword evidence="2" id="KW-1133">Transmembrane helix</keyword>
<accession>A0A5C3MA12</accession>
<dbReference type="Proteomes" id="UP000308652">
    <property type="component" value="Unassembled WGS sequence"/>
</dbReference>
<name>A0A5C3MA12_9AGAR</name>
<protein>
    <submittedName>
        <fullName evidence="3">Uncharacterized protein</fullName>
    </submittedName>
</protein>
<dbReference type="STRING" id="68775.A0A5C3MA12"/>
<reference evidence="3 4" key="1">
    <citation type="journal article" date="2019" name="Nat. Ecol. Evol.">
        <title>Megaphylogeny resolves global patterns of mushroom evolution.</title>
        <authorList>
            <person name="Varga T."/>
            <person name="Krizsan K."/>
            <person name="Foldi C."/>
            <person name="Dima B."/>
            <person name="Sanchez-Garcia M."/>
            <person name="Sanchez-Ramirez S."/>
            <person name="Szollosi G.J."/>
            <person name="Szarkandi J.G."/>
            <person name="Papp V."/>
            <person name="Albert L."/>
            <person name="Andreopoulos W."/>
            <person name="Angelini C."/>
            <person name="Antonin V."/>
            <person name="Barry K.W."/>
            <person name="Bougher N.L."/>
            <person name="Buchanan P."/>
            <person name="Buyck B."/>
            <person name="Bense V."/>
            <person name="Catcheside P."/>
            <person name="Chovatia M."/>
            <person name="Cooper J."/>
            <person name="Damon W."/>
            <person name="Desjardin D."/>
            <person name="Finy P."/>
            <person name="Geml J."/>
            <person name="Haridas S."/>
            <person name="Hughes K."/>
            <person name="Justo A."/>
            <person name="Karasinski D."/>
            <person name="Kautmanova I."/>
            <person name="Kiss B."/>
            <person name="Kocsube S."/>
            <person name="Kotiranta H."/>
            <person name="LaButti K.M."/>
            <person name="Lechner B.E."/>
            <person name="Liimatainen K."/>
            <person name="Lipzen A."/>
            <person name="Lukacs Z."/>
            <person name="Mihaltcheva S."/>
            <person name="Morgado L.N."/>
            <person name="Niskanen T."/>
            <person name="Noordeloos M.E."/>
            <person name="Ohm R.A."/>
            <person name="Ortiz-Santana B."/>
            <person name="Ovrebo C."/>
            <person name="Racz N."/>
            <person name="Riley R."/>
            <person name="Savchenko A."/>
            <person name="Shiryaev A."/>
            <person name="Soop K."/>
            <person name="Spirin V."/>
            <person name="Szebenyi C."/>
            <person name="Tomsovsky M."/>
            <person name="Tulloss R.E."/>
            <person name="Uehling J."/>
            <person name="Grigoriev I.V."/>
            <person name="Vagvolgyi C."/>
            <person name="Papp T."/>
            <person name="Martin F.M."/>
            <person name="Miettinen O."/>
            <person name="Hibbett D.S."/>
            <person name="Nagy L.G."/>
        </authorList>
    </citation>
    <scope>NUCLEOTIDE SEQUENCE [LARGE SCALE GENOMIC DNA]</scope>
    <source>
        <strain evidence="3 4">CBS 166.37</strain>
    </source>
</reference>
<feature type="transmembrane region" description="Helical" evidence="2">
    <location>
        <begin position="36"/>
        <end position="57"/>
    </location>
</feature>
<organism evidence="3 4">
    <name type="scientific">Crucibulum laeve</name>
    <dbReference type="NCBI Taxonomy" id="68775"/>
    <lineage>
        <taxon>Eukaryota</taxon>
        <taxon>Fungi</taxon>
        <taxon>Dikarya</taxon>
        <taxon>Basidiomycota</taxon>
        <taxon>Agaricomycotina</taxon>
        <taxon>Agaricomycetes</taxon>
        <taxon>Agaricomycetidae</taxon>
        <taxon>Agaricales</taxon>
        <taxon>Agaricineae</taxon>
        <taxon>Nidulariaceae</taxon>
        <taxon>Crucibulum</taxon>
    </lineage>
</organism>
<keyword evidence="2" id="KW-0812">Transmembrane</keyword>
<feature type="compositionally biased region" description="Low complexity" evidence="1">
    <location>
        <begin position="172"/>
        <end position="183"/>
    </location>
</feature>
<dbReference type="OrthoDB" id="3248909at2759"/>
<keyword evidence="2" id="KW-0472">Membrane</keyword>
<proteinExistence type="predicted"/>
<evidence type="ECO:0000256" key="2">
    <source>
        <dbReference type="SAM" id="Phobius"/>
    </source>
</evidence>
<dbReference type="EMBL" id="ML213594">
    <property type="protein sequence ID" value="TFK41505.1"/>
    <property type="molecule type" value="Genomic_DNA"/>
</dbReference>
<keyword evidence="4" id="KW-1185">Reference proteome</keyword>
<evidence type="ECO:0000313" key="4">
    <source>
        <dbReference type="Proteomes" id="UP000308652"/>
    </source>
</evidence>
<evidence type="ECO:0000256" key="1">
    <source>
        <dbReference type="SAM" id="MobiDB-lite"/>
    </source>
</evidence>
<sequence length="183" mass="20360">MYLSLVAREVYFLKTTDRITLQVKTFRKRVWLSDTAVHLLAVAMLLLAFFGTIVHIFHRFDRRHLHLQHEPGTIASAVSIGAQTGVGNVLAGRRGMRDINQALQDKKFRIDPQTMKIVMEGEDGYETAASPIERRRSVFAALQKSNRRSSKKVSPPGTPSGSPGRSPPRTPTTPTRPGQNSIA</sequence>
<evidence type="ECO:0000313" key="3">
    <source>
        <dbReference type="EMBL" id="TFK41505.1"/>
    </source>
</evidence>
<dbReference type="AlphaFoldDB" id="A0A5C3MA12"/>
<gene>
    <name evidence="3" type="ORF">BDQ12DRAFT_387580</name>
</gene>